<protein>
    <submittedName>
        <fullName evidence="1">Uncharacterized protein</fullName>
    </submittedName>
</protein>
<accession>A0A6J4N677</accession>
<dbReference type="AlphaFoldDB" id="A0A6J4N677"/>
<sequence>MTVEDAEGGLHLRLSAFICGFKPLIFLKVRCYALPLIGIVF</sequence>
<organism evidence="1">
    <name type="scientific">uncultured Microcoleus sp</name>
    <dbReference type="NCBI Taxonomy" id="259945"/>
    <lineage>
        <taxon>Bacteria</taxon>
        <taxon>Bacillati</taxon>
        <taxon>Cyanobacteriota</taxon>
        <taxon>Cyanophyceae</taxon>
        <taxon>Oscillatoriophycideae</taxon>
        <taxon>Oscillatoriales</taxon>
        <taxon>Microcoleaceae</taxon>
        <taxon>Microcoleus</taxon>
        <taxon>environmental samples</taxon>
    </lineage>
</organism>
<gene>
    <name evidence="1" type="ORF">AVDCRST_MAG84-4571</name>
</gene>
<reference evidence="1" key="1">
    <citation type="submission" date="2020-02" db="EMBL/GenBank/DDBJ databases">
        <authorList>
            <person name="Meier V. D."/>
        </authorList>
    </citation>
    <scope>NUCLEOTIDE SEQUENCE</scope>
    <source>
        <strain evidence="1">AVDCRST_MAG84</strain>
    </source>
</reference>
<evidence type="ECO:0000313" key="1">
    <source>
        <dbReference type="EMBL" id="CAA9374225.1"/>
    </source>
</evidence>
<name>A0A6J4N677_9CYAN</name>
<dbReference type="EMBL" id="CADCTZ010000985">
    <property type="protein sequence ID" value="CAA9374225.1"/>
    <property type="molecule type" value="Genomic_DNA"/>
</dbReference>
<proteinExistence type="predicted"/>